<comment type="caution">
    <text evidence="3">The sequence shown here is derived from an EMBL/GenBank/DDBJ whole genome shotgun (WGS) entry which is preliminary data.</text>
</comment>
<protein>
    <submittedName>
        <fullName evidence="3">MucR family transcriptional regulator</fullName>
    </submittedName>
</protein>
<evidence type="ECO:0000256" key="2">
    <source>
        <dbReference type="SAM" id="MobiDB-lite"/>
    </source>
</evidence>
<evidence type="ECO:0000313" key="3">
    <source>
        <dbReference type="EMBL" id="NME53060.1"/>
    </source>
</evidence>
<organism evidence="3 4">
    <name type="scientific">Desulfovibrio piger</name>
    <dbReference type="NCBI Taxonomy" id="901"/>
    <lineage>
        <taxon>Bacteria</taxon>
        <taxon>Pseudomonadati</taxon>
        <taxon>Thermodesulfobacteriota</taxon>
        <taxon>Desulfovibrionia</taxon>
        <taxon>Desulfovibrionales</taxon>
        <taxon>Desulfovibrionaceae</taxon>
        <taxon>Desulfovibrio</taxon>
    </lineage>
</organism>
<dbReference type="EMBL" id="JABAFY010000061">
    <property type="protein sequence ID" value="NME53060.1"/>
    <property type="molecule type" value="Genomic_DNA"/>
</dbReference>
<name>A0A848CCN3_9BACT</name>
<feature type="compositionally biased region" description="Acidic residues" evidence="2">
    <location>
        <begin position="51"/>
        <end position="62"/>
    </location>
</feature>
<feature type="region of interest" description="Disordered" evidence="2">
    <location>
        <begin position="51"/>
        <end position="70"/>
    </location>
</feature>
<evidence type="ECO:0000313" key="4">
    <source>
        <dbReference type="Proteomes" id="UP000522333"/>
    </source>
</evidence>
<dbReference type="Pfam" id="PF05443">
    <property type="entry name" value="ROS_MUCR"/>
    <property type="match status" value="1"/>
</dbReference>
<evidence type="ECO:0000256" key="1">
    <source>
        <dbReference type="ARBA" id="ARBA00007031"/>
    </source>
</evidence>
<proteinExistence type="inferred from homology"/>
<dbReference type="InterPro" id="IPR041920">
    <property type="entry name" value="ROS/MUCR_sf"/>
</dbReference>
<dbReference type="GO" id="GO:0008270">
    <property type="term" value="F:zinc ion binding"/>
    <property type="evidence" value="ECO:0007669"/>
    <property type="project" value="InterPro"/>
</dbReference>
<sequence>MAIEDKDLLKLICERYPDQPLTYVMEQFGQAKAMCLQIERTFNAPEVDLGEEAEAPAEEAVETEVTPDAPKKKRLTRRSLVCKPAEAITDEYITCCICGRKMKTITSMHLKSHDVTVEEYKKLCGYAPEQKLMSNTFAEKMAANIKAAQEGRTLKRMEAQYSAEQDAAEKA</sequence>
<comment type="similarity">
    <text evidence="1">Belongs to the ros/MucR family.</text>
</comment>
<dbReference type="Gene3D" id="1.10.10.1550">
    <property type="entry name" value="ROS/MUCR transcriptional regulator protein"/>
    <property type="match status" value="1"/>
</dbReference>
<dbReference type="Proteomes" id="UP000522333">
    <property type="component" value="Unassembled WGS sequence"/>
</dbReference>
<dbReference type="AlphaFoldDB" id="A0A848CCN3"/>
<dbReference type="GO" id="GO:0003677">
    <property type="term" value="F:DNA binding"/>
    <property type="evidence" value="ECO:0007669"/>
    <property type="project" value="InterPro"/>
</dbReference>
<reference evidence="3 4" key="1">
    <citation type="submission" date="2020-04" db="EMBL/GenBank/DDBJ databases">
        <authorList>
            <person name="Hitch T.C.A."/>
            <person name="Wylensek D."/>
            <person name="Clavel T."/>
        </authorList>
    </citation>
    <scope>NUCLEOTIDE SEQUENCE [LARGE SCALE GENOMIC DNA]</scope>
    <source>
        <strain evidence="3 4">PG-251-APC-1</strain>
    </source>
</reference>
<dbReference type="GO" id="GO:0006355">
    <property type="term" value="P:regulation of DNA-templated transcription"/>
    <property type="evidence" value="ECO:0007669"/>
    <property type="project" value="InterPro"/>
</dbReference>
<gene>
    <name evidence="3" type="ORF">HF854_11180</name>
</gene>
<dbReference type="InterPro" id="IPR008807">
    <property type="entry name" value="ROS_MUCR"/>
</dbReference>
<accession>A0A848CCN3</accession>
<dbReference type="RefSeq" id="WP_168936357.1">
    <property type="nucleotide sequence ID" value="NZ_JABAFY010000061.1"/>
</dbReference>